<dbReference type="KEGG" id="seme:MIZ01_0136"/>
<dbReference type="GO" id="GO:0046872">
    <property type="term" value="F:metal ion binding"/>
    <property type="evidence" value="ECO:0007669"/>
    <property type="project" value="UniProtKB-KW"/>
</dbReference>
<evidence type="ECO:0000256" key="1">
    <source>
        <dbReference type="ARBA" id="ARBA00001970"/>
    </source>
</evidence>
<proteinExistence type="inferred from homology"/>
<keyword evidence="6 13" id="KW-0812">Transmembrane</keyword>
<dbReference type="EMBL" id="AP023423">
    <property type="protein sequence ID" value="BCK86381.1"/>
    <property type="molecule type" value="Genomic_DNA"/>
</dbReference>
<protein>
    <submittedName>
        <fullName evidence="15">Cytochrome b561</fullName>
    </submittedName>
</protein>
<feature type="transmembrane region" description="Helical" evidence="13">
    <location>
        <begin position="12"/>
        <end position="32"/>
    </location>
</feature>
<gene>
    <name evidence="15" type="ORF">MIZ01_0136</name>
</gene>
<dbReference type="Pfam" id="PF01292">
    <property type="entry name" value="Ni_hydr_CYTB"/>
    <property type="match status" value="1"/>
</dbReference>
<evidence type="ECO:0000256" key="2">
    <source>
        <dbReference type="ARBA" id="ARBA00004651"/>
    </source>
</evidence>
<feature type="domain" description="Cytochrome b561 bacterial/Ni-hydrogenase" evidence="14">
    <location>
        <begin position="9"/>
        <end position="179"/>
    </location>
</feature>
<dbReference type="GO" id="GO:0005886">
    <property type="term" value="C:plasma membrane"/>
    <property type="evidence" value="ECO:0007669"/>
    <property type="project" value="UniProtKB-SubCell"/>
</dbReference>
<evidence type="ECO:0000256" key="9">
    <source>
        <dbReference type="ARBA" id="ARBA00022989"/>
    </source>
</evidence>
<accession>A0AAN1X7C6</accession>
<evidence type="ECO:0000256" key="8">
    <source>
        <dbReference type="ARBA" id="ARBA00022982"/>
    </source>
</evidence>
<keyword evidence="4" id="KW-1003">Cell membrane</keyword>
<keyword evidence="16" id="KW-1185">Reference proteome</keyword>
<dbReference type="InterPro" id="IPR016174">
    <property type="entry name" value="Di-haem_cyt_TM"/>
</dbReference>
<evidence type="ECO:0000256" key="5">
    <source>
        <dbReference type="ARBA" id="ARBA00022617"/>
    </source>
</evidence>
<reference evidence="15 16" key="1">
    <citation type="journal article" date="2022" name="Int. J. Syst. Evol. Microbiol.">
        <title>&lt;i&gt;Sideroxyarcus emersonii&lt;/i&gt; gen. nov. sp. nov., a neutrophilic, microaerobic iron- and thiosulfate-oxidizing bacterium isolated from iron-rich wetland sediment.</title>
        <authorList>
            <person name="Kato S."/>
            <person name="Itoh T."/>
            <person name="Iino T."/>
            <person name="Ohkuma M."/>
        </authorList>
    </citation>
    <scope>NUCLEOTIDE SEQUENCE [LARGE SCALE GENOMIC DNA]</scope>
    <source>
        <strain evidence="15 16">MIZ01</strain>
    </source>
</reference>
<evidence type="ECO:0000256" key="10">
    <source>
        <dbReference type="ARBA" id="ARBA00023004"/>
    </source>
</evidence>
<evidence type="ECO:0000256" key="4">
    <source>
        <dbReference type="ARBA" id="ARBA00022475"/>
    </source>
</evidence>
<keyword evidence="11 13" id="KW-0472">Membrane</keyword>
<dbReference type="PANTHER" id="PTHR30529">
    <property type="entry name" value="CYTOCHROME B561"/>
    <property type="match status" value="1"/>
</dbReference>
<dbReference type="SUPFAM" id="SSF81342">
    <property type="entry name" value="Transmembrane di-heme cytochromes"/>
    <property type="match status" value="1"/>
</dbReference>
<comment type="subcellular location">
    <subcellularLocation>
        <location evidence="2">Cell membrane</location>
        <topology evidence="2">Multi-pass membrane protein</topology>
    </subcellularLocation>
</comment>
<organism evidence="15 16">
    <name type="scientific">Sideroxyarcus emersonii</name>
    <dbReference type="NCBI Taxonomy" id="2764705"/>
    <lineage>
        <taxon>Bacteria</taxon>
        <taxon>Pseudomonadati</taxon>
        <taxon>Pseudomonadota</taxon>
        <taxon>Betaproteobacteria</taxon>
        <taxon>Nitrosomonadales</taxon>
        <taxon>Gallionellaceae</taxon>
        <taxon>Sideroxyarcus</taxon>
    </lineage>
</organism>
<keyword evidence="9 13" id="KW-1133">Transmembrane helix</keyword>
<dbReference type="GO" id="GO:0022904">
    <property type="term" value="P:respiratory electron transport chain"/>
    <property type="evidence" value="ECO:0007669"/>
    <property type="project" value="InterPro"/>
</dbReference>
<keyword evidence="3" id="KW-0813">Transport</keyword>
<feature type="transmembrane region" description="Helical" evidence="13">
    <location>
        <begin position="52"/>
        <end position="71"/>
    </location>
</feature>
<dbReference type="GO" id="GO:0020037">
    <property type="term" value="F:heme binding"/>
    <property type="evidence" value="ECO:0007669"/>
    <property type="project" value="TreeGrafter"/>
</dbReference>
<feature type="transmembrane region" description="Helical" evidence="13">
    <location>
        <begin position="150"/>
        <end position="168"/>
    </location>
</feature>
<keyword evidence="8" id="KW-0249">Electron transport</keyword>
<name>A0AAN1X7C6_9PROT</name>
<evidence type="ECO:0000313" key="15">
    <source>
        <dbReference type="EMBL" id="BCK86381.1"/>
    </source>
</evidence>
<comment type="cofactor">
    <cofactor evidence="1">
        <name>heme b</name>
        <dbReference type="ChEBI" id="CHEBI:60344"/>
    </cofactor>
</comment>
<evidence type="ECO:0000256" key="11">
    <source>
        <dbReference type="ARBA" id="ARBA00023136"/>
    </source>
</evidence>
<feature type="transmembrane region" description="Helical" evidence="13">
    <location>
        <begin position="92"/>
        <end position="112"/>
    </location>
</feature>
<keyword evidence="5" id="KW-0349">Heme</keyword>
<dbReference type="InterPro" id="IPR011577">
    <property type="entry name" value="Cyt_b561_bac/Ni-Hgenase"/>
</dbReference>
<evidence type="ECO:0000259" key="14">
    <source>
        <dbReference type="Pfam" id="PF01292"/>
    </source>
</evidence>
<evidence type="ECO:0000256" key="6">
    <source>
        <dbReference type="ARBA" id="ARBA00022692"/>
    </source>
</evidence>
<evidence type="ECO:0000313" key="16">
    <source>
        <dbReference type="Proteomes" id="UP001320326"/>
    </source>
</evidence>
<keyword evidence="10" id="KW-0408">Iron</keyword>
<comment type="similarity">
    <text evidence="12">Belongs to the cytochrome b561 family.</text>
</comment>
<dbReference type="InterPro" id="IPR052168">
    <property type="entry name" value="Cytochrome_b561_oxidase"/>
</dbReference>
<evidence type="ECO:0000256" key="3">
    <source>
        <dbReference type="ARBA" id="ARBA00022448"/>
    </source>
</evidence>
<dbReference type="Proteomes" id="UP001320326">
    <property type="component" value="Chromosome"/>
</dbReference>
<sequence length="182" mass="20515">MDWKNTASRYGALSIGIHWLMLLLFIAVYASIELRELYPKGSDPREALKTWHAMLGMLVFVLIWLRLAARLSGPMPGIQPEPPSWQQITAKLLHLALYALMIVMPLTGWLLLSASGKPVPFFGLELPALIGANKDIAKPLKEIHEFIGTAGYYLIGLHAAAALYHHYIQRDNTMIRMLPHHR</sequence>
<evidence type="ECO:0000256" key="7">
    <source>
        <dbReference type="ARBA" id="ARBA00022723"/>
    </source>
</evidence>
<dbReference type="AlphaFoldDB" id="A0AAN1X7C6"/>
<keyword evidence="7" id="KW-0479">Metal-binding</keyword>
<evidence type="ECO:0000256" key="13">
    <source>
        <dbReference type="SAM" id="Phobius"/>
    </source>
</evidence>
<evidence type="ECO:0000256" key="12">
    <source>
        <dbReference type="ARBA" id="ARBA00037975"/>
    </source>
</evidence>
<dbReference type="PANTHER" id="PTHR30529:SF3">
    <property type="entry name" value="CYTOCHROME B561 HOMOLOG 1"/>
    <property type="match status" value="1"/>
</dbReference>
<dbReference type="RefSeq" id="WP_237247562.1">
    <property type="nucleotide sequence ID" value="NZ_AP023423.1"/>
</dbReference>
<dbReference type="GO" id="GO:0009055">
    <property type="term" value="F:electron transfer activity"/>
    <property type="evidence" value="ECO:0007669"/>
    <property type="project" value="InterPro"/>
</dbReference>